<dbReference type="EMBL" id="JBHUHX010000018">
    <property type="protein sequence ID" value="MFD2112053.1"/>
    <property type="molecule type" value="Genomic_DNA"/>
</dbReference>
<protein>
    <submittedName>
        <fullName evidence="1">Uncharacterized protein</fullName>
    </submittedName>
</protein>
<accession>A0ABW4Y7Z3</accession>
<organism evidence="1 2">
    <name type="scientific">Thiorhodococcus fuscus</name>
    <dbReference type="NCBI Taxonomy" id="527200"/>
    <lineage>
        <taxon>Bacteria</taxon>
        <taxon>Pseudomonadati</taxon>
        <taxon>Pseudomonadota</taxon>
        <taxon>Gammaproteobacteria</taxon>
        <taxon>Chromatiales</taxon>
        <taxon>Chromatiaceae</taxon>
        <taxon>Thiorhodococcus</taxon>
    </lineage>
</organism>
<name>A0ABW4Y7Z3_9GAMM</name>
<reference evidence="2" key="1">
    <citation type="journal article" date="2019" name="Int. J. Syst. Evol. Microbiol.">
        <title>The Global Catalogue of Microorganisms (GCM) 10K type strain sequencing project: providing services to taxonomists for standard genome sequencing and annotation.</title>
        <authorList>
            <consortium name="The Broad Institute Genomics Platform"/>
            <consortium name="The Broad Institute Genome Sequencing Center for Infectious Disease"/>
            <person name="Wu L."/>
            <person name="Ma J."/>
        </authorList>
    </citation>
    <scope>NUCLEOTIDE SEQUENCE [LARGE SCALE GENOMIC DNA]</scope>
    <source>
        <strain evidence="2">KACC 12597</strain>
    </source>
</reference>
<evidence type="ECO:0000313" key="1">
    <source>
        <dbReference type="EMBL" id="MFD2112053.1"/>
    </source>
</evidence>
<dbReference type="RefSeq" id="WP_386026008.1">
    <property type="nucleotide sequence ID" value="NZ_JBHUHX010000018.1"/>
</dbReference>
<gene>
    <name evidence="1" type="ORF">ACFSJC_09400</name>
</gene>
<proteinExistence type="predicted"/>
<keyword evidence="2" id="KW-1185">Reference proteome</keyword>
<evidence type="ECO:0000313" key="2">
    <source>
        <dbReference type="Proteomes" id="UP001597337"/>
    </source>
</evidence>
<comment type="caution">
    <text evidence="1">The sequence shown here is derived from an EMBL/GenBank/DDBJ whole genome shotgun (WGS) entry which is preliminary data.</text>
</comment>
<dbReference type="Proteomes" id="UP001597337">
    <property type="component" value="Unassembled WGS sequence"/>
</dbReference>
<sequence>MTEKEICQAAGYLIRQAAGKAFKTVQVPCSVKSVGENDGVEIRSGYVSPLGPTLHYVAHGSVSGHRLRMETIQVIGVDDKAMPFSQFP</sequence>